<dbReference type="InterPro" id="IPR036291">
    <property type="entry name" value="NAD(P)-bd_dom_sf"/>
</dbReference>
<dbReference type="PANTHER" id="PTHR43162:SF1">
    <property type="entry name" value="PRESTALK A DIFFERENTIATION PROTEIN A"/>
    <property type="match status" value="1"/>
</dbReference>
<organism evidence="2 3">
    <name type="scientific">Microbacterium resistens</name>
    <dbReference type="NCBI Taxonomy" id="156977"/>
    <lineage>
        <taxon>Bacteria</taxon>
        <taxon>Bacillati</taxon>
        <taxon>Actinomycetota</taxon>
        <taxon>Actinomycetes</taxon>
        <taxon>Micrococcales</taxon>
        <taxon>Microbacteriaceae</taxon>
        <taxon>Microbacterium</taxon>
    </lineage>
</organism>
<dbReference type="PANTHER" id="PTHR43162">
    <property type="match status" value="1"/>
</dbReference>
<evidence type="ECO:0000313" key="3">
    <source>
        <dbReference type="Proteomes" id="UP001199642"/>
    </source>
</evidence>
<dbReference type="InterPro" id="IPR051604">
    <property type="entry name" value="Ergot_Alk_Oxidoreductase"/>
</dbReference>
<dbReference type="Proteomes" id="UP001199642">
    <property type="component" value="Chromosome"/>
</dbReference>
<reference evidence="2 3" key="1">
    <citation type="submission" date="2023-01" db="EMBL/GenBank/DDBJ databases">
        <title>Characterization of estradiol degrading bacteria Microbacterium sp. MZT7 and reveal degrading genes through genome analysis.</title>
        <authorList>
            <person name="Hao P."/>
            <person name="Gao Y."/>
        </authorList>
    </citation>
    <scope>NUCLEOTIDE SEQUENCE [LARGE SCALE GENOMIC DNA]</scope>
    <source>
        <strain evidence="2 3">MZT7</strain>
    </source>
</reference>
<name>A0ABY3RR40_9MICO</name>
<keyword evidence="3" id="KW-1185">Reference proteome</keyword>
<proteinExistence type="predicted"/>
<sequence>MRIAIAGGTGTIGRKIVAATRAAGHDSVVLARTAGVDLRTGEGVDAALDGVDAIVDAVSVPTLDARTATAFYEATTATLLRAVSRHGIRHLLTLSIVGVDRNPAGYYAGKLAQEQQVVASDAPWTILRATQFHEFAGQVAAQSRLGPIQFAPRARVQPVSAAALAGHLVSLVAAGAQGRAADVTGPREESLAEMIRAQVRRDGRRGPVVALSVPNAQMRGMRAGLNLPGPDALRIGPSFADWLSA</sequence>
<accession>A0ABY3RR40</accession>
<dbReference type="Pfam" id="PF13460">
    <property type="entry name" value="NAD_binding_10"/>
    <property type="match status" value="1"/>
</dbReference>
<feature type="domain" description="NAD(P)-binding" evidence="1">
    <location>
        <begin position="7"/>
        <end position="135"/>
    </location>
</feature>
<dbReference type="Gene3D" id="3.40.50.720">
    <property type="entry name" value="NAD(P)-binding Rossmann-like Domain"/>
    <property type="match status" value="1"/>
</dbReference>
<evidence type="ECO:0000259" key="1">
    <source>
        <dbReference type="Pfam" id="PF13460"/>
    </source>
</evidence>
<dbReference type="SUPFAM" id="SSF51735">
    <property type="entry name" value="NAD(P)-binding Rossmann-fold domains"/>
    <property type="match status" value="1"/>
</dbReference>
<dbReference type="RefSeq" id="WP_231820196.1">
    <property type="nucleotide sequence ID" value="NZ_CP082781.1"/>
</dbReference>
<evidence type="ECO:0000313" key="2">
    <source>
        <dbReference type="EMBL" id="UGS26553.1"/>
    </source>
</evidence>
<dbReference type="InterPro" id="IPR016040">
    <property type="entry name" value="NAD(P)-bd_dom"/>
</dbReference>
<gene>
    <name evidence="2" type="ORF">K8F61_18360</name>
</gene>
<protein>
    <submittedName>
        <fullName evidence="2">NAD(P)H-binding protein</fullName>
    </submittedName>
</protein>
<dbReference type="EMBL" id="CP082781">
    <property type="protein sequence ID" value="UGS26553.1"/>
    <property type="molecule type" value="Genomic_DNA"/>
</dbReference>